<feature type="compositionally biased region" description="Low complexity" evidence="1">
    <location>
        <begin position="152"/>
        <end position="170"/>
    </location>
</feature>
<reference evidence="3" key="1">
    <citation type="journal article" date="2019" name="Int. J. Syst. Evol. Microbiol.">
        <title>The Global Catalogue of Microorganisms (GCM) 10K type strain sequencing project: providing services to taxonomists for standard genome sequencing and annotation.</title>
        <authorList>
            <consortium name="The Broad Institute Genomics Platform"/>
            <consortium name="The Broad Institute Genome Sequencing Center for Infectious Disease"/>
            <person name="Wu L."/>
            <person name="Ma J."/>
        </authorList>
    </citation>
    <scope>NUCLEOTIDE SEQUENCE [LARGE SCALE GENOMIC DNA]</scope>
    <source>
        <strain evidence="3">CGMCC 1.15809</strain>
    </source>
</reference>
<gene>
    <name evidence="2" type="ORF">ACFP3M_23985</name>
</gene>
<evidence type="ECO:0000313" key="3">
    <source>
        <dbReference type="Proteomes" id="UP001596241"/>
    </source>
</evidence>
<feature type="region of interest" description="Disordered" evidence="1">
    <location>
        <begin position="147"/>
        <end position="170"/>
    </location>
</feature>
<dbReference type="EMBL" id="JBHSPW010000012">
    <property type="protein sequence ID" value="MFC5895860.1"/>
    <property type="molecule type" value="Genomic_DNA"/>
</dbReference>
<evidence type="ECO:0000256" key="1">
    <source>
        <dbReference type="SAM" id="MobiDB-lite"/>
    </source>
</evidence>
<evidence type="ECO:0008006" key="4">
    <source>
        <dbReference type="Google" id="ProtNLM"/>
    </source>
</evidence>
<dbReference type="RefSeq" id="WP_345078292.1">
    <property type="nucleotide sequence ID" value="NZ_BAAAWG010000002.1"/>
</dbReference>
<keyword evidence="3" id="KW-1185">Reference proteome</keyword>
<proteinExistence type="predicted"/>
<protein>
    <recommendedName>
        <fullName evidence="4">CarD-like/TRCF RNAP-interacting domain-containing protein</fullName>
    </recommendedName>
</protein>
<organism evidence="2 3">
    <name type="scientific">Streptomyces ramulosus</name>
    <dbReference type="NCBI Taxonomy" id="47762"/>
    <lineage>
        <taxon>Bacteria</taxon>
        <taxon>Bacillati</taxon>
        <taxon>Actinomycetota</taxon>
        <taxon>Actinomycetes</taxon>
        <taxon>Kitasatosporales</taxon>
        <taxon>Streptomycetaceae</taxon>
        <taxon>Streptomyces</taxon>
    </lineage>
</organism>
<name>A0ABW1FNN7_9ACTN</name>
<comment type="caution">
    <text evidence="2">The sequence shown here is derived from an EMBL/GenBank/DDBJ whole genome shotgun (WGS) entry which is preliminary data.</text>
</comment>
<accession>A0ABW1FNN7</accession>
<evidence type="ECO:0000313" key="2">
    <source>
        <dbReference type="EMBL" id="MFC5895860.1"/>
    </source>
</evidence>
<sequence>MSTIHWLEVPIQPPTGENLARVTKYEVGNAVLVHGTHTAYVGIADQRMTAQLLAHPDVRELSPVEREKIQPLPGLPVTWESLESQIPDMAAQAIRRRPVGLGDAIAALTRRARIQECGSCARRRRGLNRITIWGWWRSRPDRARHGRRVGSEAEGFSSEAEGFAAEAGRR</sequence>
<dbReference type="Proteomes" id="UP001596241">
    <property type="component" value="Unassembled WGS sequence"/>
</dbReference>